<evidence type="ECO:0000256" key="3">
    <source>
        <dbReference type="ARBA" id="ARBA00022833"/>
    </source>
</evidence>
<feature type="region of interest" description="Disordered" evidence="5">
    <location>
        <begin position="478"/>
        <end position="509"/>
    </location>
</feature>
<dbReference type="Gene3D" id="3.30.40.10">
    <property type="entry name" value="Zinc/RING finger domain, C3HC4 (zinc finger)"/>
    <property type="match status" value="1"/>
</dbReference>
<feature type="domain" description="FYVE-type" evidence="6">
    <location>
        <begin position="36"/>
        <end position="93"/>
    </location>
</feature>
<dbReference type="GO" id="GO:0008270">
    <property type="term" value="F:zinc ion binding"/>
    <property type="evidence" value="ECO:0007669"/>
    <property type="project" value="UniProtKB-KW"/>
</dbReference>
<dbReference type="Proteomes" id="UP001152797">
    <property type="component" value="Unassembled WGS sequence"/>
</dbReference>
<evidence type="ECO:0000313" key="9">
    <source>
        <dbReference type="EMBL" id="CAL4771172.1"/>
    </source>
</evidence>
<evidence type="ECO:0000256" key="4">
    <source>
        <dbReference type="PROSITE-ProRule" id="PRU00091"/>
    </source>
</evidence>
<reference evidence="7" key="1">
    <citation type="submission" date="2022-10" db="EMBL/GenBank/DDBJ databases">
        <authorList>
            <person name="Chen Y."/>
            <person name="Dougan E. K."/>
            <person name="Chan C."/>
            <person name="Rhodes N."/>
            <person name="Thang M."/>
        </authorList>
    </citation>
    <scope>NUCLEOTIDE SEQUENCE</scope>
</reference>
<protein>
    <submittedName>
        <fullName evidence="9">FYVE-type domain-containing protein</fullName>
    </submittedName>
</protein>
<keyword evidence="10" id="KW-1185">Reference proteome</keyword>
<dbReference type="SMART" id="SM00064">
    <property type="entry name" value="FYVE"/>
    <property type="match status" value="1"/>
</dbReference>
<keyword evidence="2 4" id="KW-0863">Zinc-finger</keyword>
<feature type="region of interest" description="Disordered" evidence="5">
    <location>
        <begin position="226"/>
        <end position="270"/>
    </location>
</feature>
<sequence length="509" mass="55582">MLKDHQMESYALAIHQACLQEPPVPEWESFDMRELCACCNSDFTWAYVLQSEPQKMLSRHHCFSCGRVVCEGCSRKRLSHERLGFQMPVRTCDLWTKTFASPLSALTCLANPKDSCAFAQFEGAQDAVSAFAAEEAAARSAAAGFPLFPRPQIVVNGAAVTQATFALPTERPLYAIVDLIGVGCPKSLISDPTYTSAAVQPREVQWSYAANCNEADWEDAAWNQAYGEGSQWSAPPKRRQTPRRRSRKAKASTAETPPSGKGKGRHKQLENEAVGPPSIASLAAADPPWLTSLLQQQPVVPAPNPNPPEDKQIKSIMAALRKHNDALPPELQAFVSEAAQKEGQQETKQMHHAVTAHGKAKKELQQAQMARLNLHAAWRGFLGHAVNLWQGYSAQFVEQEKQMADRVAAATEALESAKVNLAQSKQAAGVEVKEDSMTISEDDTDKDVSGQAAERIKEGICNLHTSLEALKSSAEQMVEEEHKALKRPRLDASPTDVVANAHPANTGFG</sequence>
<keyword evidence="3" id="KW-0862">Zinc</keyword>
<dbReference type="InterPro" id="IPR000306">
    <property type="entry name" value="Znf_FYVE"/>
</dbReference>
<dbReference type="AlphaFoldDB" id="A0A9P1C3P3"/>
<dbReference type="InterPro" id="IPR013083">
    <property type="entry name" value="Znf_RING/FYVE/PHD"/>
</dbReference>
<evidence type="ECO:0000313" key="8">
    <source>
        <dbReference type="EMBL" id="CAL1137235.1"/>
    </source>
</evidence>
<organism evidence="7">
    <name type="scientific">Cladocopium goreaui</name>
    <dbReference type="NCBI Taxonomy" id="2562237"/>
    <lineage>
        <taxon>Eukaryota</taxon>
        <taxon>Sar</taxon>
        <taxon>Alveolata</taxon>
        <taxon>Dinophyceae</taxon>
        <taxon>Suessiales</taxon>
        <taxon>Symbiodiniaceae</taxon>
        <taxon>Cladocopium</taxon>
    </lineage>
</organism>
<dbReference type="EMBL" id="CAMXCT020000840">
    <property type="protein sequence ID" value="CAL1137235.1"/>
    <property type="molecule type" value="Genomic_DNA"/>
</dbReference>
<dbReference type="EMBL" id="CAMXCT010000840">
    <property type="protein sequence ID" value="CAI3983860.1"/>
    <property type="molecule type" value="Genomic_DNA"/>
</dbReference>
<dbReference type="OrthoDB" id="70570at2759"/>
<evidence type="ECO:0000259" key="6">
    <source>
        <dbReference type="PROSITE" id="PS50178"/>
    </source>
</evidence>
<dbReference type="InterPro" id="IPR017455">
    <property type="entry name" value="Znf_FYVE-rel"/>
</dbReference>
<dbReference type="EMBL" id="CAMXCT030000840">
    <property type="protein sequence ID" value="CAL4771172.1"/>
    <property type="molecule type" value="Genomic_DNA"/>
</dbReference>
<accession>A0A9P1C3P3</accession>
<feature type="compositionally biased region" description="Basic residues" evidence="5">
    <location>
        <begin position="236"/>
        <end position="250"/>
    </location>
</feature>
<keyword evidence="1" id="KW-0479">Metal-binding</keyword>
<evidence type="ECO:0000256" key="2">
    <source>
        <dbReference type="ARBA" id="ARBA00022771"/>
    </source>
</evidence>
<gene>
    <name evidence="7" type="ORF">C1SCF055_LOCUS11437</name>
</gene>
<name>A0A9P1C3P3_9DINO</name>
<evidence type="ECO:0000313" key="7">
    <source>
        <dbReference type="EMBL" id="CAI3983860.1"/>
    </source>
</evidence>
<dbReference type="SUPFAM" id="SSF57903">
    <property type="entry name" value="FYVE/PHD zinc finger"/>
    <property type="match status" value="1"/>
</dbReference>
<comment type="caution">
    <text evidence="7">The sequence shown here is derived from an EMBL/GenBank/DDBJ whole genome shotgun (WGS) entry which is preliminary data.</text>
</comment>
<evidence type="ECO:0000256" key="1">
    <source>
        <dbReference type="ARBA" id="ARBA00022723"/>
    </source>
</evidence>
<dbReference type="Pfam" id="PF01363">
    <property type="entry name" value="FYVE"/>
    <property type="match status" value="1"/>
</dbReference>
<proteinExistence type="predicted"/>
<evidence type="ECO:0000256" key="5">
    <source>
        <dbReference type="SAM" id="MobiDB-lite"/>
    </source>
</evidence>
<dbReference type="InterPro" id="IPR011011">
    <property type="entry name" value="Znf_FYVE_PHD"/>
</dbReference>
<dbReference type="PROSITE" id="PS50178">
    <property type="entry name" value="ZF_FYVE"/>
    <property type="match status" value="1"/>
</dbReference>
<reference evidence="8" key="2">
    <citation type="submission" date="2024-04" db="EMBL/GenBank/DDBJ databases">
        <authorList>
            <person name="Chen Y."/>
            <person name="Shah S."/>
            <person name="Dougan E. K."/>
            <person name="Thang M."/>
            <person name="Chan C."/>
        </authorList>
    </citation>
    <scope>NUCLEOTIDE SEQUENCE [LARGE SCALE GENOMIC DNA]</scope>
</reference>
<evidence type="ECO:0000313" key="10">
    <source>
        <dbReference type="Proteomes" id="UP001152797"/>
    </source>
</evidence>